<gene>
    <name evidence="1" type="ORF">PsorP6_005965</name>
</gene>
<organism evidence="1 2">
    <name type="scientific">Peronosclerospora sorghi</name>
    <dbReference type="NCBI Taxonomy" id="230839"/>
    <lineage>
        <taxon>Eukaryota</taxon>
        <taxon>Sar</taxon>
        <taxon>Stramenopiles</taxon>
        <taxon>Oomycota</taxon>
        <taxon>Peronosporomycetes</taxon>
        <taxon>Peronosporales</taxon>
        <taxon>Peronosporaceae</taxon>
        <taxon>Peronosclerospora</taxon>
    </lineage>
</organism>
<dbReference type="Proteomes" id="UP001163321">
    <property type="component" value="Chromosome 4"/>
</dbReference>
<keyword evidence="2" id="KW-1185">Reference proteome</keyword>
<evidence type="ECO:0000313" key="1">
    <source>
        <dbReference type="EMBL" id="KAI9914129.1"/>
    </source>
</evidence>
<comment type="caution">
    <text evidence="1">The sequence shown here is derived from an EMBL/GenBank/DDBJ whole genome shotgun (WGS) entry which is preliminary data.</text>
</comment>
<name>A0ACC0W5X5_9STRA</name>
<dbReference type="EMBL" id="CM047583">
    <property type="protein sequence ID" value="KAI9914129.1"/>
    <property type="molecule type" value="Genomic_DNA"/>
</dbReference>
<accession>A0ACC0W5X5</accession>
<proteinExistence type="predicted"/>
<sequence length="305" mass="32785">MGCSQSKNSNQIVERASVDSPAIKTPTSVSISAHDVAVEAPTVTVEDLPPAPPSVPLEVTPKTDKSAVPSVEDVAGRSSDPVEEDSAALAQIAPLSKTAAPVEDTPETQEPVEEQAHSPKEIFSQEDAEAVAPASEPMVGPQAEPFVEEEAPKSELSLEEVALRSESAVTEKEREEESKSEDAAIASVGETKTMGECLVFTAADVTFNDKGVAFYNFDGSDGSNPANDVHVCKRYSEFQSLHSQLTNSQEWKTLDLPTLPRASFLQNRKNQKMLEERKTQFLALLNAVASHSIASQSDEFRAFLA</sequence>
<evidence type="ECO:0000313" key="2">
    <source>
        <dbReference type="Proteomes" id="UP001163321"/>
    </source>
</evidence>
<reference evidence="1 2" key="1">
    <citation type="journal article" date="2022" name="bioRxiv">
        <title>The genome of the oomycete Peronosclerospora sorghi, a cosmopolitan pathogen of maize and sorghum, is inflated with dispersed pseudogenes.</title>
        <authorList>
            <person name="Fletcher K."/>
            <person name="Martin F."/>
            <person name="Isakeit T."/>
            <person name="Cavanaugh K."/>
            <person name="Magill C."/>
            <person name="Michelmore R."/>
        </authorList>
    </citation>
    <scope>NUCLEOTIDE SEQUENCE [LARGE SCALE GENOMIC DNA]</scope>
    <source>
        <strain evidence="1">P6</strain>
    </source>
</reference>
<protein>
    <submittedName>
        <fullName evidence="1">Uncharacterized protein</fullName>
    </submittedName>
</protein>